<evidence type="ECO:0000259" key="1">
    <source>
        <dbReference type="Pfam" id="PF18735"/>
    </source>
</evidence>
<organism evidence="2 3">
    <name type="scientific">Postechiella marina</name>
    <dbReference type="NCBI Taxonomy" id="943941"/>
    <lineage>
        <taxon>Bacteria</taxon>
        <taxon>Pseudomonadati</taxon>
        <taxon>Bacteroidota</taxon>
        <taxon>Flavobacteriia</taxon>
        <taxon>Flavobacteriales</taxon>
        <taxon>Flavobacteriaceae</taxon>
        <taxon>Postechiella</taxon>
    </lineage>
</organism>
<feature type="domain" description="RiboL-PSP-HEPN" evidence="1">
    <location>
        <begin position="11"/>
        <end position="153"/>
    </location>
</feature>
<keyword evidence="3" id="KW-1185">Reference proteome</keyword>
<dbReference type="InterPro" id="IPR041519">
    <property type="entry name" value="HEPN_RiboL-PSP"/>
</dbReference>
<comment type="caution">
    <text evidence="2">The sequence shown here is derived from an EMBL/GenBank/DDBJ whole genome shotgun (WGS) entry which is preliminary data.</text>
</comment>
<name>A0ABP8CHB2_9FLAO</name>
<evidence type="ECO:0000313" key="2">
    <source>
        <dbReference type="EMBL" id="GAA4239234.1"/>
    </source>
</evidence>
<dbReference type="EMBL" id="BAABCA010000007">
    <property type="protein sequence ID" value="GAA4239234.1"/>
    <property type="molecule type" value="Genomic_DNA"/>
</dbReference>
<accession>A0ABP8CHB2</accession>
<dbReference type="Proteomes" id="UP001501496">
    <property type="component" value="Unassembled WGS sequence"/>
</dbReference>
<evidence type="ECO:0000313" key="3">
    <source>
        <dbReference type="Proteomes" id="UP001501496"/>
    </source>
</evidence>
<proteinExistence type="predicted"/>
<protein>
    <recommendedName>
        <fullName evidence="1">RiboL-PSP-HEPN domain-containing protein</fullName>
    </recommendedName>
</protein>
<dbReference type="Pfam" id="PF18735">
    <property type="entry name" value="HEPN_RiboL-PSP"/>
    <property type="match status" value="1"/>
</dbReference>
<reference evidence="3" key="1">
    <citation type="journal article" date="2019" name="Int. J. Syst. Evol. Microbiol.">
        <title>The Global Catalogue of Microorganisms (GCM) 10K type strain sequencing project: providing services to taxonomists for standard genome sequencing and annotation.</title>
        <authorList>
            <consortium name="The Broad Institute Genomics Platform"/>
            <consortium name="The Broad Institute Genome Sequencing Center for Infectious Disease"/>
            <person name="Wu L."/>
            <person name="Ma J."/>
        </authorList>
    </citation>
    <scope>NUCLEOTIDE SEQUENCE [LARGE SCALE GENOMIC DNA]</scope>
    <source>
        <strain evidence="3">JCM 17630</strain>
    </source>
</reference>
<sequence>MGLYKLNIFERQLDNLFAQVSTIDEGEETKAHLSRYLCVRTSGYLENVTRILISNFCDGTSPQPISNYIVKRTKYITNLDFKRIKNLLSEFNTDWSVEFENSITDQQKSSINSVVSNRNSIAHGNNDSITFRDMSQYYNDTKEVCELLKNIIKK</sequence>
<dbReference type="RefSeq" id="WP_344789440.1">
    <property type="nucleotide sequence ID" value="NZ_BAABCA010000007.1"/>
</dbReference>
<gene>
    <name evidence="2" type="ORF">GCM10022291_32770</name>
</gene>